<feature type="transmembrane region" description="Helical" evidence="26">
    <location>
        <begin position="342"/>
        <end position="366"/>
    </location>
</feature>
<dbReference type="PROSITE" id="PS50850">
    <property type="entry name" value="MFS"/>
    <property type="match status" value="1"/>
</dbReference>
<evidence type="ECO:0000259" key="27">
    <source>
        <dbReference type="PROSITE" id="PS50850"/>
    </source>
</evidence>
<dbReference type="SUPFAM" id="SSF103473">
    <property type="entry name" value="MFS general substrate transporter"/>
    <property type="match status" value="1"/>
</dbReference>
<evidence type="ECO:0000256" key="14">
    <source>
        <dbReference type="ARBA" id="ARBA00044898"/>
    </source>
</evidence>
<feature type="region of interest" description="Disordered" evidence="25">
    <location>
        <begin position="282"/>
        <end position="319"/>
    </location>
</feature>
<accession>L8GHY4</accession>
<evidence type="ECO:0000256" key="4">
    <source>
        <dbReference type="ARBA" id="ARBA00022692"/>
    </source>
</evidence>
<feature type="compositionally biased region" description="Acidic residues" evidence="25">
    <location>
        <begin position="13"/>
        <end position="28"/>
    </location>
</feature>
<comment type="catalytic activity">
    <reaction evidence="11">
        <text>L-alpha-aminoacyl-L-histidine(out) = L-alpha-aminoacyl-L-histidine(in)</text>
        <dbReference type="Rhea" id="RHEA:79375"/>
        <dbReference type="ChEBI" id="CHEBI:229967"/>
    </reaction>
</comment>
<dbReference type="RefSeq" id="XP_004334386.1">
    <property type="nucleotide sequence ID" value="XM_004334338.1"/>
</dbReference>
<dbReference type="Gene3D" id="1.20.1250.20">
    <property type="entry name" value="MFS general substrate transporter like domains"/>
    <property type="match status" value="2"/>
</dbReference>
<evidence type="ECO:0000313" key="29">
    <source>
        <dbReference type="Proteomes" id="UP000011083"/>
    </source>
</evidence>
<evidence type="ECO:0000256" key="25">
    <source>
        <dbReference type="SAM" id="MobiDB-lite"/>
    </source>
</evidence>
<comment type="catalytic activity">
    <reaction evidence="13">
        <text>L-alpha-aminoacyl-L-lysine(out) = L-alpha-aminoacyl-L-lysine(in)</text>
        <dbReference type="Rhea" id="RHEA:79383"/>
        <dbReference type="ChEBI" id="CHEBI:229966"/>
    </reaction>
</comment>
<evidence type="ECO:0000313" key="28">
    <source>
        <dbReference type="EMBL" id="ELR12373.1"/>
    </source>
</evidence>
<protein>
    <recommendedName>
        <fullName evidence="21">Lysosomal dipeptide transporter MFSD1</fullName>
    </recommendedName>
    <alternativeName>
        <fullName evidence="22">Major facilitator superfamily domain-containing protein 1</fullName>
    </alternativeName>
</protein>
<evidence type="ECO:0000256" key="7">
    <source>
        <dbReference type="ARBA" id="ARBA00023228"/>
    </source>
</evidence>
<feature type="domain" description="Major facilitator superfamily (MFS) profile" evidence="27">
    <location>
        <begin position="80"/>
        <end position="528"/>
    </location>
</feature>
<evidence type="ECO:0000256" key="6">
    <source>
        <dbReference type="ARBA" id="ARBA00023136"/>
    </source>
</evidence>
<evidence type="ECO:0000256" key="5">
    <source>
        <dbReference type="ARBA" id="ARBA00022989"/>
    </source>
</evidence>
<name>L8GHY4_ACACF</name>
<dbReference type="InterPro" id="IPR020846">
    <property type="entry name" value="MFS_dom"/>
</dbReference>
<evidence type="ECO:0000256" key="18">
    <source>
        <dbReference type="ARBA" id="ARBA00044912"/>
    </source>
</evidence>
<dbReference type="InterPro" id="IPR036259">
    <property type="entry name" value="MFS_trans_sf"/>
</dbReference>
<evidence type="ECO:0000256" key="26">
    <source>
        <dbReference type="SAM" id="Phobius"/>
    </source>
</evidence>
<feature type="transmembrane region" description="Helical" evidence="26">
    <location>
        <begin position="471"/>
        <end position="493"/>
    </location>
</feature>
<comment type="catalytic activity">
    <reaction evidence="19">
        <text>L-alanyl-L-lysine(out) = L-alanyl-L-lysine(in)</text>
        <dbReference type="Rhea" id="RHEA:79415"/>
        <dbReference type="ChEBI" id="CHEBI:192470"/>
    </reaction>
</comment>
<evidence type="ECO:0000256" key="23">
    <source>
        <dbReference type="ARBA" id="ARBA00045709"/>
    </source>
</evidence>
<comment type="catalytic activity">
    <reaction evidence="10">
        <text>L-alpha-aminoacyl-L-arginine(out) = L-alpha-aminoacyl-L-arginine(in)</text>
        <dbReference type="Rhea" id="RHEA:79367"/>
        <dbReference type="ChEBI" id="CHEBI:229968"/>
    </reaction>
</comment>
<dbReference type="GO" id="GO:0022857">
    <property type="term" value="F:transmembrane transporter activity"/>
    <property type="evidence" value="ECO:0007669"/>
    <property type="project" value="InterPro"/>
</dbReference>
<evidence type="ECO:0000256" key="12">
    <source>
        <dbReference type="ARBA" id="ARBA00044891"/>
    </source>
</evidence>
<evidence type="ECO:0000256" key="11">
    <source>
        <dbReference type="ARBA" id="ARBA00044884"/>
    </source>
</evidence>
<dbReference type="PANTHER" id="PTHR23512:SF3">
    <property type="entry name" value="MAJOR FACILITATOR SUPERFAMILY DOMAIN-CONTAINING PROTEIN 1"/>
    <property type="match status" value="1"/>
</dbReference>
<feature type="transmembrane region" description="Helical" evidence="26">
    <location>
        <begin position="386"/>
        <end position="407"/>
    </location>
</feature>
<dbReference type="GO" id="GO:0005765">
    <property type="term" value="C:lysosomal membrane"/>
    <property type="evidence" value="ECO:0007669"/>
    <property type="project" value="UniProtKB-SubCell"/>
</dbReference>
<evidence type="ECO:0000256" key="16">
    <source>
        <dbReference type="ARBA" id="ARBA00044900"/>
    </source>
</evidence>
<comment type="catalytic activity">
    <reaction evidence="15">
        <text>L-arginyl-L-alpha-amino acid(out) = L-arginyl-L-alpha-amino acid(in)</text>
        <dbReference type="Rhea" id="RHEA:79371"/>
        <dbReference type="ChEBI" id="CHEBI:84315"/>
    </reaction>
</comment>
<dbReference type="InterPro" id="IPR011701">
    <property type="entry name" value="MFS"/>
</dbReference>
<evidence type="ECO:0000256" key="20">
    <source>
        <dbReference type="ARBA" id="ARBA00044924"/>
    </source>
</evidence>
<reference evidence="28 29" key="1">
    <citation type="journal article" date="2013" name="Genome Biol.">
        <title>Genome of Acanthamoeba castellanii highlights extensive lateral gene transfer and early evolution of tyrosine kinase signaling.</title>
        <authorList>
            <person name="Clarke M."/>
            <person name="Lohan A.J."/>
            <person name="Liu B."/>
            <person name="Lagkouvardos I."/>
            <person name="Roy S."/>
            <person name="Zafar N."/>
            <person name="Bertelli C."/>
            <person name="Schilde C."/>
            <person name="Kianianmomeni A."/>
            <person name="Burglin T.R."/>
            <person name="Frech C."/>
            <person name="Turcotte B."/>
            <person name="Kopec K.O."/>
            <person name="Synnott J.M."/>
            <person name="Choo C."/>
            <person name="Paponov I."/>
            <person name="Finkler A."/>
            <person name="Soon Heng Tan C."/>
            <person name="Hutchins A.P."/>
            <person name="Weinmeier T."/>
            <person name="Rattei T."/>
            <person name="Chu J.S."/>
            <person name="Gimenez G."/>
            <person name="Irimia M."/>
            <person name="Rigden D.J."/>
            <person name="Fitzpatrick D.A."/>
            <person name="Lorenzo-Morales J."/>
            <person name="Bateman A."/>
            <person name="Chiu C.H."/>
            <person name="Tang P."/>
            <person name="Hegemann P."/>
            <person name="Fromm H."/>
            <person name="Raoult D."/>
            <person name="Greub G."/>
            <person name="Miranda-Saavedra D."/>
            <person name="Chen N."/>
            <person name="Nash P."/>
            <person name="Ginger M.L."/>
            <person name="Horn M."/>
            <person name="Schaap P."/>
            <person name="Caler L."/>
            <person name="Loftus B."/>
        </authorList>
    </citation>
    <scope>NUCLEOTIDE SEQUENCE [LARGE SCALE GENOMIC DNA]</scope>
    <source>
        <strain evidence="28 29">Neff</strain>
    </source>
</reference>
<feature type="transmembrane region" description="Helical" evidence="26">
    <location>
        <begin position="220"/>
        <end position="240"/>
    </location>
</feature>
<dbReference type="AlphaFoldDB" id="L8GHY4"/>
<dbReference type="GeneID" id="14912911"/>
<feature type="transmembrane region" description="Helical" evidence="26">
    <location>
        <begin position="252"/>
        <end position="277"/>
    </location>
</feature>
<keyword evidence="5 26" id="KW-1133">Transmembrane helix</keyword>
<keyword evidence="6 26" id="KW-0472">Membrane</keyword>
<comment type="subcellular location">
    <subcellularLocation>
        <location evidence="1">Lysosome membrane</location>
        <topology evidence="1">Multi-pass membrane protein</topology>
    </subcellularLocation>
</comment>
<feature type="transmembrane region" description="Helical" evidence="26">
    <location>
        <begin position="414"/>
        <end position="433"/>
    </location>
</feature>
<dbReference type="InterPro" id="IPR052187">
    <property type="entry name" value="MFSD1"/>
</dbReference>
<comment type="catalytic activity">
    <reaction evidence="14">
        <text>L-aspartyl-L-lysine(out) = L-aspartyl-L-lysine(in)</text>
        <dbReference type="Rhea" id="RHEA:79411"/>
        <dbReference type="ChEBI" id="CHEBI:229953"/>
    </reaction>
</comment>
<feature type="transmembrane region" description="Helical" evidence="26">
    <location>
        <begin position="80"/>
        <end position="101"/>
    </location>
</feature>
<dbReference type="VEuPathDB" id="AmoebaDB:ACA1_374410"/>
<comment type="catalytic activity">
    <reaction evidence="16">
        <text>L-lysyl-L-lysine(out) = L-lysyl-L-lysine(in)</text>
        <dbReference type="Rhea" id="RHEA:79403"/>
        <dbReference type="ChEBI" id="CHEBI:229956"/>
    </reaction>
</comment>
<dbReference type="OMA" id="TWTLWGG"/>
<comment type="catalytic activity">
    <reaction evidence="20">
        <text>L-lysyl-glycine(out) = L-lysyl-glycine(in)</text>
        <dbReference type="Rhea" id="RHEA:79407"/>
        <dbReference type="ChEBI" id="CHEBI:191202"/>
    </reaction>
</comment>
<dbReference type="EMBL" id="KB008119">
    <property type="protein sequence ID" value="ELR12373.1"/>
    <property type="molecule type" value="Genomic_DNA"/>
</dbReference>
<evidence type="ECO:0000256" key="9">
    <source>
        <dbReference type="ARBA" id="ARBA00044878"/>
    </source>
</evidence>
<feature type="transmembrane region" description="Helical" evidence="26">
    <location>
        <begin position="121"/>
        <end position="142"/>
    </location>
</feature>
<evidence type="ECO:0000256" key="22">
    <source>
        <dbReference type="ARBA" id="ARBA00045018"/>
    </source>
</evidence>
<feature type="region of interest" description="Disordered" evidence="25">
    <location>
        <begin position="1"/>
        <end position="64"/>
    </location>
</feature>
<comment type="catalytic activity">
    <reaction evidence="9">
        <text>L-histidyl-glycine(out) = L-histidyl-glycine(in)</text>
        <dbReference type="Rhea" id="RHEA:79395"/>
        <dbReference type="ChEBI" id="CHEBI:229957"/>
    </reaction>
</comment>
<dbReference type="PANTHER" id="PTHR23512">
    <property type="entry name" value="MAJOR FACILITATOR SUPERFAMILY DOMAIN-CONTAINING PROTEIN 1"/>
    <property type="match status" value="1"/>
</dbReference>
<dbReference type="Pfam" id="PF07690">
    <property type="entry name" value="MFS_1"/>
    <property type="match status" value="1"/>
</dbReference>
<comment type="catalytic activity">
    <reaction evidence="17">
        <text>L-arginyl-glycine(out) = L-arginyl-glycine(in)</text>
        <dbReference type="Rhea" id="RHEA:79391"/>
        <dbReference type="ChEBI" id="CHEBI:229955"/>
    </reaction>
</comment>
<feature type="transmembrane region" description="Helical" evidence="26">
    <location>
        <begin position="439"/>
        <end position="464"/>
    </location>
</feature>
<comment type="catalytic activity">
    <reaction evidence="18">
        <text>L-histidyl-L-alpha-amino acid(out) = L-histidyl-L-alpha-amino acid(in)</text>
        <dbReference type="Rhea" id="RHEA:79379"/>
        <dbReference type="ChEBI" id="CHEBI:229964"/>
    </reaction>
</comment>
<organism evidence="28 29">
    <name type="scientific">Acanthamoeba castellanii (strain ATCC 30010 / Neff)</name>
    <dbReference type="NCBI Taxonomy" id="1257118"/>
    <lineage>
        <taxon>Eukaryota</taxon>
        <taxon>Amoebozoa</taxon>
        <taxon>Discosea</taxon>
        <taxon>Longamoebia</taxon>
        <taxon>Centramoebida</taxon>
        <taxon>Acanthamoebidae</taxon>
        <taxon>Acanthamoeba</taxon>
    </lineage>
</organism>
<evidence type="ECO:0000256" key="15">
    <source>
        <dbReference type="ARBA" id="ARBA00044899"/>
    </source>
</evidence>
<comment type="catalytic activity">
    <reaction evidence="12">
        <text>L-lysyl-L-alpha-amino acid(out) = L-lysyl-L-alpha-amino acid(in)</text>
        <dbReference type="Rhea" id="RHEA:79387"/>
        <dbReference type="ChEBI" id="CHEBI:229965"/>
    </reaction>
</comment>
<keyword evidence="3" id="KW-0813">Transport</keyword>
<comment type="function">
    <text evidence="23">Lysosomal dipeptide uniporter that selectively exports lysine, arginine or histidine-containing dipeptides with a net positive charge from the lysosome lumen into the cytosol. Could play a role in a specific type of protein O-glycosylation indirectly regulating macrophages migration and tissue invasion. Also essential for liver homeostasis.</text>
</comment>
<evidence type="ECO:0000256" key="19">
    <source>
        <dbReference type="ARBA" id="ARBA00044919"/>
    </source>
</evidence>
<feature type="transmembrane region" description="Helical" evidence="26">
    <location>
        <begin position="505"/>
        <end position="524"/>
    </location>
</feature>
<evidence type="ECO:0000256" key="8">
    <source>
        <dbReference type="ARBA" id="ARBA00044876"/>
    </source>
</evidence>
<feature type="compositionally biased region" description="Basic residues" evidence="25">
    <location>
        <begin position="33"/>
        <end position="48"/>
    </location>
</feature>
<evidence type="ECO:0000256" key="2">
    <source>
        <dbReference type="ARBA" id="ARBA00008335"/>
    </source>
</evidence>
<sequence length="595" mass="64625">MYAPSTEGSGLSDDLDEEKLEEDTDDDPTVALVKKKREVHTKEKRKRKTEKERAKKEKAKRRREWAKREGKISAAHRASWLVRAAILACISLLSVGSYFAYDSIAALETYIKQDLDLNSFRFGFLYSSYAIPNIVLLVLSGYVIDRLGNRNSALLFLSLTVLGTFIVAIAPTLRTGSSDSAYTATFLFMLLGRFVFGLGAESSYVAQSSMCVEWFGESRFLATAMAITISVSRFGPILAFNAESRIAEQTGHYVYALWFAFLMCVFSLGAILVYAGVDWASKRDRPSPRRANATAERLLSVSPPDPESSSTPASPAPSPEPILVPTKPHNIQSTLIDILRSIVALPAIYWLGIVVVTLIYTAIYSFRSVSTEQISIKYGLSQEDAGFYLSVIDIVCLVCSPFFGYLVDCTGKKGWMVVLGNSLAVVGFLLLGFTELPLLVGVLILGVHLSLMPAAVWPCIAVLVDPRQEGMAFAHSSSAINLSLLGATPLAGYLNDQCGFECSCMFFAAVAGMSVVLAVVWVVVDAHRPMPVLNGPMSLPSSLGASASALLCCRGGSARRGRGRREPARVVSAGDDMGLIFEDTRAHTTPEHQTA</sequence>
<evidence type="ECO:0000256" key="21">
    <source>
        <dbReference type="ARBA" id="ARBA00044985"/>
    </source>
</evidence>
<proteinExistence type="inferred from homology"/>
<dbReference type="Proteomes" id="UP000011083">
    <property type="component" value="Unassembled WGS sequence"/>
</dbReference>
<comment type="subunit">
    <text evidence="24">Homodimer. Interacts with lysosomal protein GLMP (via lumenal domain); the interaction starts while both proteins are still in the endoplasmic reticulum and is required for stabilization of MFSD1 in lysosomes but has no direct effect on its targeting to lysosomes or transporter activity.</text>
</comment>
<evidence type="ECO:0000256" key="3">
    <source>
        <dbReference type="ARBA" id="ARBA00022448"/>
    </source>
</evidence>
<keyword evidence="7" id="KW-0458">Lysosome</keyword>
<gene>
    <name evidence="28" type="ORF">ACA1_374410</name>
</gene>
<evidence type="ECO:0000256" key="24">
    <source>
        <dbReference type="ARBA" id="ARBA00046376"/>
    </source>
</evidence>
<comment type="similarity">
    <text evidence="2">Belongs to the major facilitator superfamily.</text>
</comment>
<comment type="catalytic activity">
    <reaction evidence="8">
        <text>L-lysyl-L-alanine(out) = L-lysyl-L-alanine(in)</text>
        <dbReference type="Rhea" id="RHEA:79399"/>
        <dbReference type="ChEBI" id="CHEBI:229954"/>
    </reaction>
</comment>
<feature type="transmembrane region" description="Helical" evidence="26">
    <location>
        <begin position="154"/>
        <end position="174"/>
    </location>
</feature>
<evidence type="ECO:0000256" key="17">
    <source>
        <dbReference type="ARBA" id="ARBA00044903"/>
    </source>
</evidence>
<evidence type="ECO:0000256" key="1">
    <source>
        <dbReference type="ARBA" id="ARBA00004155"/>
    </source>
</evidence>
<dbReference type="KEGG" id="acan:ACA1_374410"/>
<evidence type="ECO:0000256" key="13">
    <source>
        <dbReference type="ARBA" id="ARBA00044893"/>
    </source>
</evidence>
<dbReference type="OrthoDB" id="424834at2759"/>
<keyword evidence="29" id="KW-1185">Reference proteome</keyword>
<feature type="transmembrane region" description="Helical" evidence="26">
    <location>
        <begin position="180"/>
        <end position="199"/>
    </location>
</feature>
<keyword evidence="4 26" id="KW-0812">Transmembrane</keyword>
<evidence type="ECO:0000256" key="10">
    <source>
        <dbReference type="ARBA" id="ARBA00044881"/>
    </source>
</evidence>